<dbReference type="Proteomes" id="UP001281761">
    <property type="component" value="Unassembled WGS sequence"/>
</dbReference>
<dbReference type="PANTHER" id="PTHR24068">
    <property type="entry name" value="UBIQUITIN-CONJUGATING ENZYME E2"/>
    <property type="match status" value="1"/>
</dbReference>
<evidence type="ECO:0000256" key="4">
    <source>
        <dbReference type="RuleBase" id="RU362109"/>
    </source>
</evidence>
<evidence type="ECO:0000256" key="3">
    <source>
        <dbReference type="PROSITE-ProRule" id="PRU10133"/>
    </source>
</evidence>
<dbReference type="EC" id="2.3.2.23" evidence="6"/>
<keyword evidence="2 4" id="KW-0833">Ubl conjugation pathway</keyword>
<feature type="active site" description="Glycyl thioester intermediate" evidence="3">
    <location>
        <position position="97"/>
    </location>
</feature>
<dbReference type="Gene3D" id="3.10.110.10">
    <property type="entry name" value="Ubiquitin Conjugating Enzyme"/>
    <property type="match status" value="1"/>
</dbReference>
<keyword evidence="7" id="KW-1185">Reference proteome</keyword>
<dbReference type="SMART" id="SM00212">
    <property type="entry name" value="UBCc"/>
    <property type="match status" value="1"/>
</dbReference>
<feature type="domain" description="UBC core" evidence="5">
    <location>
        <begin position="13"/>
        <end position="159"/>
    </location>
</feature>
<comment type="similarity">
    <text evidence="4">Belongs to the ubiquitin-conjugating enzyme family.</text>
</comment>
<dbReference type="GO" id="GO:0061631">
    <property type="term" value="F:ubiquitin conjugating enzyme activity"/>
    <property type="evidence" value="ECO:0007669"/>
    <property type="project" value="UniProtKB-EC"/>
</dbReference>
<protein>
    <submittedName>
        <fullName evidence="6">Ubiquitin-conjugating enzyme E2 E3</fullName>
        <ecNumber evidence="6">2.3.2.23</ecNumber>
    </submittedName>
</protein>
<gene>
    <name evidence="6" type="ORF">BLNAU_10823</name>
</gene>
<keyword evidence="6" id="KW-0012">Acyltransferase</keyword>
<sequence length="162" mass="18031">MSRHSPKKSANIPTSKRIQKELIEITLEPPPNVSAAPKGDSLFEWEAKIIGPESTPYAGGTFKLDITFPQDYPYHSPKCIFTTKIYHCNIAANGSICLDILKDQWSPAYTLSKVLLSILTLLSDPNPADPLVPAIAQELISNRALHDKKAKEWTKKFASREN</sequence>
<comment type="caution">
    <text evidence="6">The sequence shown here is derived from an EMBL/GenBank/DDBJ whole genome shotgun (WGS) entry which is preliminary data.</text>
</comment>
<dbReference type="PROSITE" id="PS50127">
    <property type="entry name" value="UBC_2"/>
    <property type="match status" value="1"/>
</dbReference>
<proteinExistence type="inferred from homology"/>
<evidence type="ECO:0000256" key="2">
    <source>
        <dbReference type="ARBA" id="ARBA00022786"/>
    </source>
</evidence>
<dbReference type="InterPro" id="IPR000608">
    <property type="entry name" value="UBC"/>
</dbReference>
<dbReference type="EMBL" id="JARBJD010000081">
    <property type="protein sequence ID" value="KAK2954169.1"/>
    <property type="molecule type" value="Genomic_DNA"/>
</dbReference>
<evidence type="ECO:0000259" key="5">
    <source>
        <dbReference type="PROSITE" id="PS50127"/>
    </source>
</evidence>
<evidence type="ECO:0000313" key="6">
    <source>
        <dbReference type="EMBL" id="KAK2954169.1"/>
    </source>
</evidence>
<name>A0ABQ9XQV7_9EUKA</name>
<dbReference type="InterPro" id="IPR023313">
    <property type="entry name" value="UBQ-conjugating_AS"/>
</dbReference>
<reference evidence="6 7" key="1">
    <citation type="journal article" date="2022" name="bioRxiv">
        <title>Genomics of Preaxostyla Flagellates Illuminates Evolutionary Transitions and the Path Towards Mitochondrial Loss.</title>
        <authorList>
            <person name="Novak L.V.F."/>
            <person name="Treitli S.C."/>
            <person name="Pyrih J."/>
            <person name="Halakuc P."/>
            <person name="Pipaliya S.V."/>
            <person name="Vacek V."/>
            <person name="Brzon O."/>
            <person name="Soukal P."/>
            <person name="Eme L."/>
            <person name="Dacks J.B."/>
            <person name="Karnkowska A."/>
            <person name="Elias M."/>
            <person name="Hampl V."/>
        </authorList>
    </citation>
    <scope>NUCLEOTIDE SEQUENCE [LARGE SCALE GENOMIC DNA]</scope>
    <source>
        <strain evidence="6">NAU3</strain>
        <tissue evidence="6">Gut</tissue>
    </source>
</reference>
<evidence type="ECO:0000313" key="7">
    <source>
        <dbReference type="Proteomes" id="UP001281761"/>
    </source>
</evidence>
<keyword evidence="1 6" id="KW-0808">Transferase</keyword>
<keyword evidence="4" id="KW-0067">ATP-binding</keyword>
<dbReference type="PROSITE" id="PS00183">
    <property type="entry name" value="UBC_1"/>
    <property type="match status" value="1"/>
</dbReference>
<organism evidence="6 7">
    <name type="scientific">Blattamonas nauphoetae</name>
    <dbReference type="NCBI Taxonomy" id="2049346"/>
    <lineage>
        <taxon>Eukaryota</taxon>
        <taxon>Metamonada</taxon>
        <taxon>Preaxostyla</taxon>
        <taxon>Oxymonadida</taxon>
        <taxon>Blattamonas</taxon>
    </lineage>
</organism>
<dbReference type="InterPro" id="IPR016135">
    <property type="entry name" value="UBQ-conjugating_enzyme/RWD"/>
</dbReference>
<accession>A0ABQ9XQV7</accession>
<dbReference type="SUPFAM" id="SSF54495">
    <property type="entry name" value="UBC-like"/>
    <property type="match status" value="1"/>
</dbReference>
<evidence type="ECO:0000256" key="1">
    <source>
        <dbReference type="ARBA" id="ARBA00022679"/>
    </source>
</evidence>
<dbReference type="Pfam" id="PF00179">
    <property type="entry name" value="UQ_con"/>
    <property type="match status" value="1"/>
</dbReference>
<keyword evidence="4" id="KW-0547">Nucleotide-binding</keyword>